<sequence length="402" mass="44663">MLRKGLILVMAAILCLLQSGCWDWVEVNQSSMLTGMAIEPGKNGMLKLTMEVLNPAEAQRVQNGSGGPPTLLYTMEGKSISEASSRMNEMVERKIIFSHIHMVIIDASIARKGLDQIIDVLQRSRFVREDVLLLIAKDTPASDVLKIMYPSGQYASWKLRMQIIHFYRSWGGTPKSTLYNYTDAMLNEGREPVLAAISVEGDVNNSDNSKATTSSIPKAIVKCAGSAVFRGDKLMGFLSVPDTRLLNLIRDKITGTSFAFPADNKQGIATIRMNPIHTAMDVTLNNGRPHVKLSIAGEGHVSSIDTDLPLDTAAGYRRLEQLESNYLNEQVKSTISRVQKKFGVDIFGFGEYMNRHHNSQYKLAKKDWNGHFKEAEIEVSSRISISRSDLKTKRLNKPDAGQ</sequence>
<proteinExistence type="inferred from homology"/>
<dbReference type="PANTHER" id="PTHR35789">
    <property type="entry name" value="SPORE GERMINATION PROTEIN B3"/>
    <property type="match status" value="1"/>
</dbReference>
<evidence type="ECO:0000256" key="4">
    <source>
        <dbReference type="ARBA" id="ARBA00022729"/>
    </source>
</evidence>
<accession>A0ABX7LJC2</accession>
<evidence type="ECO:0000256" key="1">
    <source>
        <dbReference type="ARBA" id="ARBA00004635"/>
    </source>
</evidence>
<keyword evidence="3" id="KW-0309">Germination</keyword>
<organism evidence="10 11">
    <name type="scientific">Paenibacillus tianjinensis</name>
    <dbReference type="NCBI Taxonomy" id="2810347"/>
    <lineage>
        <taxon>Bacteria</taxon>
        <taxon>Bacillati</taxon>
        <taxon>Bacillota</taxon>
        <taxon>Bacilli</taxon>
        <taxon>Bacillales</taxon>
        <taxon>Paenibacillaceae</taxon>
        <taxon>Paenibacillus</taxon>
    </lineage>
</organism>
<dbReference type="Pfam" id="PF25198">
    <property type="entry name" value="Spore_GerAC_N"/>
    <property type="match status" value="1"/>
</dbReference>
<evidence type="ECO:0000256" key="7">
    <source>
        <dbReference type="ARBA" id="ARBA00023288"/>
    </source>
</evidence>
<evidence type="ECO:0000256" key="2">
    <source>
        <dbReference type="ARBA" id="ARBA00007886"/>
    </source>
</evidence>
<evidence type="ECO:0000259" key="8">
    <source>
        <dbReference type="Pfam" id="PF05504"/>
    </source>
</evidence>
<gene>
    <name evidence="10" type="ORF">JRJ22_13260</name>
</gene>
<evidence type="ECO:0000256" key="5">
    <source>
        <dbReference type="ARBA" id="ARBA00023136"/>
    </source>
</evidence>
<name>A0ABX7LJC2_9BACL</name>
<dbReference type="NCBIfam" id="TIGR02887">
    <property type="entry name" value="spore_ger_x_C"/>
    <property type="match status" value="1"/>
</dbReference>
<dbReference type="Proteomes" id="UP000663452">
    <property type="component" value="Chromosome"/>
</dbReference>
<reference evidence="10 11" key="1">
    <citation type="submission" date="2021-02" db="EMBL/GenBank/DDBJ databases">
        <title>Paenibacillus tianjinensis sp. nov.</title>
        <authorList>
            <person name="Liu H."/>
        </authorList>
    </citation>
    <scope>NUCLEOTIDE SEQUENCE [LARGE SCALE GENOMIC DNA]</scope>
    <source>
        <strain evidence="10 11">TB2019</strain>
    </source>
</reference>
<dbReference type="InterPro" id="IPR038501">
    <property type="entry name" value="Spore_GerAC_C_sf"/>
</dbReference>
<dbReference type="Pfam" id="PF05504">
    <property type="entry name" value="Spore_GerAC"/>
    <property type="match status" value="1"/>
</dbReference>
<evidence type="ECO:0000313" key="10">
    <source>
        <dbReference type="EMBL" id="QSF47448.1"/>
    </source>
</evidence>
<comment type="similarity">
    <text evidence="2">Belongs to the GerABKC lipoprotein family.</text>
</comment>
<dbReference type="Gene3D" id="3.30.300.210">
    <property type="entry name" value="Nutrient germinant receptor protein C, domain 3"/>
    <property type="match status" value="1"/>
</dbReference>
<dbReference type="InterPro" id="IPR008844">
    <property type="entry name" value="Spore_GerAC-like"/>
</dbReference>
<dbReference type="EMBL" id="CP070969">
    <property type="protein sequence ID" value="QSF47448.1"/>
    <property type="molecule type" value="Genomic_DNA"/>
</dbReference>
<evidence type="ECO:0000313" key="11">
    <source>
        <dbReference type="Proteomes" id="UP000663452"/>
    </source>
</evidence>
<feature type="domain" description="Spore germination protein N-terminal" evidence="9">
    <location>
        <begin position="25"/>
        <end position="198"/>
    </location>
</feature>
<feature type="domain" description="Spore germination GerAC-like C-terminal" evidence="8">
    <location>
        <begin position="225"/>
        <end position="388"/>
    </location>
</feature>
<protein>
    <submittedName>
        <fullName evidence="10">Ger(X)C family spore germination protein</fullName>
    </submittedName>
</protein>
<keyword evidence="4" id="KW-0732">Signal</keyword>
<evidence type="ECO:0000256" key="6">
    <source>
        <dbReference type="ARBA" id="ARBA00023139"/>
    </source>
</evidence>
<keyword evidence="7" id="KW-0449">Lipoprotein</keyword>
<keyword evidence="11" id="KW-1185">Reference proteome</keyword>
<comment type="subcellular location">
    <subcellularLocation>
        <location evidence="1">Membrane</location>
        <topology evidence="1">Lipid-anchor</topology>
    </subcellularLocation>
</comment>
<keyword evidence="6" id="KW-0564">Palmitate</keyword>
<dbReference type="RefSeq" id="WP_206104870.1">
    <property type="nucleotide sequence ID" value="NZ_CP070969.1"/>
</dbReference>
<keyword evidence="5" id="KW-0472">Membrane</keyword>
<dbReference type="PANTHER" id="PTHR35789:SF1">
    <property type="entry name" value="SPORE GERMINATION PROTEIN B3"/>
    <property type="match status" value="1"/>
</dbReference>
<dbReference type="InterPro" id="IPR057336">
    <property type="entry name" value="GerAC_N"/>
</dbReference>
<evidence type="ECO:0000256" key="3">
    <source>
        <dbReference type="ARBA" id="ARBA00022544"/>
    </source>
</evidence>
<dbReference type="InterPro" id="IPR046953">
    <property type="entry name" value="Spore_GerAC-like_C"/>
</dbReference>
<evidence type="ECO:0000259" key="9">
    <source>
        <dbReference type="Pfam" id="PF25198"/>
    </source>
</evidence>